<feature type="compositionally biased region" description="Basic and acidic residues" evidence="1">
    <location>
        <begin position="47"/>
        <end position="58"/>
    </location>
</feature>
<protein>
    <submittedName>
        <fullName evidence="2">Uncharacterized protein</fullName>
    </submittedName>
</protein>
<dbReference type="EMBL" id="JAQOWY010000510">
    <property type="protein sequence ID" value="KAK1841052.1"/>
    <property type="molecule type" value="Genomic_DNA"/>
</dbReference>
<evidence type="ECO:0000313" key="3">
    <source>
        <dbReference type="Proteomes" id="UP001243330"/>
    </source>
</evidence>
<feature type="region of interest" description="Disordered" evidence="1">
    <location>
        <begin position="47"/>
        <end position="70"/>
    </location>
</feature>
<dbReference type="AlphaFoldDB" id="A0AAD9EAY4"/>
<dbReference type="Proteomes" id="UP001243330">
    <property type="component" value="Unassembled WGS sequence"/>
</dbReference>
<name>A0AAD9EAY4_9PEZI</name>
<reference evidence="2" key="1">
    <citation type="submission" date="2023-01" db="EMBL/GenBank/DDBJ databases">
        <title>Colletotrichum chrysophilum M932 genome sequence.</title>
        <authorList>
            <person name="Baroncelli R."/>
        </authorList>
    </citation>
    <scope>NUCLEOTIDE SEQUENCE</scope>
    <source>
        <strain evidence="2">M932</strain>
    </source>
</reference>
<proteinExistence type="predicted"/>
<keyword evidence="3" id="KW-1185">Reference proteome</keyword>
<accession>A0AAD9EAY4</accession>
<sequence>MRKVKQALEMANREVGFGRVGALLVLAVLVDDHILGMQLLAIKVDARKQRNERPEQSGRMRRKEKRKRSG</sequence>
<organism evidence="2 3">
    <name type="scientific">Colletotrichum chrysophilum</name>
    <dbReference type="NCBI Taxonomy" id="1836956"/>
    <lineage>
        <taxon>Eukaryota</taxon>
        <taxon>Fungi</taxon>
        <taxon>Dikarya</taxon>
        <taxon>Ascomycota</taxon>
        <taxon>Pezizomycotina</taxon>
        <taxon>Sordariomycetes</taxon>
        <taxon>Hypocreomycetidae</taxon>
        <taxon>Glomerellales</taxon>
        <taxon>Glomerellaceae</taxon>
        <taxon>Colletotrichum</taxon>
        <taxon>Colletotrichum gloeosporioides species complex</taxon>
    </lineage>
</organism>
<gene>
    <name evidence="2" type="ORF">CCHR01_16310</name>
</gene>
<feature type="compositionally biased region" description="Basic residues" evidence="1">
    <location>
        <begin position="59"/>
        <end position="70"/>
    </location>
</feature>
<evidence type="ECO:0000256" key="1">
    <source>
        <dbReference type="SAM" id="MobiDB-lite"/>
    </source>
</evidence>
<comment type="caution">
    <text evidence="2">The sequence shown here is derived from an EMBL/GenBank/DDBJ whole genome shotgun (WGS) entry which is preliminary data.</text>
</comment>
<evidence type="ECO:0000313" key="2">
    <source>
        <dbReference type="EMBL" id="KAK1841052.1"/>
    </source>
</evidence>